<sequence length="364" mass="39263">MAGEIGHRFVSPIALGFLLNLAIEASRLFIPLLTKDLGGTDFDVGLVGAASGLAYFAAAFVFGRLSDLFGRLRFVRLGLAASALAFLGQLLARDVVSLLFVRTLVGFALGITTGALLVFAYENRGGIGKFSSSGAMGWIAGSLAAAFFKEYHLLFFLSFLAAAVAFLISLRLEEFKPVQVATTPRYLPVIWRNRAVYWPFFLRHVGASAVWIIFPLFLQELGADKFWIGLVGTANYAGQVVLMVLAERFAGPGLFRFGLFLSGSVFLLYTLLGHFYQVFPVQLLLSGAWSALYIGALVLLLRSGEERGTAAGILVANINLCAALGPFLGGLLADWWGYHAPMYAAAILSFAGLIWAPRRAVQAS</sequence>
<feature type="transmembrane region" description="Helical" evidence="2">
    <location>
        <begin position="282"/>
        <end position="301"/>
    </location>
</feature>
<comment type="caution">
    <text evidence="3">The sequence shown here is derived from an EMBL/GenBank/DDBJ whole genome shotgun (WGS) entry which is preliminary data.</text>
</comment>
<feature type="transmembrane region" description="Helical" evidence="2">
    <location>
        <begin position="12"/>
        <end position="30"/>
    </location>
</feature>
<feature type="transmembrane region" description="Helical" evidence="2">
    <location>
        <begin position="257"/>
        <end position="276"/>
    </location>
</feature>
<dbReference type="PANTHER" id="PTHR23526">
    <property type="entry name" value="INTEGRAL MEMBRANE TRANSPORT PROTEIN-RELATED"/>
    <property type="match status" value="1"/>
</dbReference>
<comment type="subcellular location">
    <subcellularLocation>
        <location evidence="1">Cell membrane</location>
        <topology evidence="1">Multi-pass membrane protein</topology>
    </subcellularLocation>
</comment>
<dbReference type="Gene3D" id="1.20.1250.20">
    <property type="entry name" value="MFS general substrate transporter like domains"/>
    <property type="match status" value="2"/>
</dbReference>
<feature type="transmembrane region" description="Helical" evidence="2">
    <location>
        <begin position="313"/>
        <end position="332"/>
    </location>
</feature>
<feature type="transmembrane region" description="Helical" evidence="2">
    <location>
        <begin position="153"/>
        <end position="170"/>
    </location>
</feature>
<feature type="transmembrane region" description="Helical" evidence="2">
    <location>
        <begin position="74"/>
        <end position="92"/>
    </location>
</feature>
<dbReference type="GO" id="GO:0022857">
    <property type="term" value="F:transmembrane transporter activity"/>
    <property type="evidence" value="ECO:0007669"/>
    <property type="project" value="InterPro"/>
</dbReference>
<keyword evidence="2" id="KW-0812">Transmembrane</keyword>
<dbReference type="RefSeq" id="WP_123928116.1">
    <property type="nucleotide sequence ID" value="NZ_RKRE01000001.1"/>
</dbReference>
<accession>A0A3N5BVH7</accession>
<name>A0A3N5BVH7_9THEO</name>
<proteinExistence type="predicted"/>
<gene>
    <name evidence="3" type="ORF">EDD75_0731</name>
</gene>
<evidence type="ECO:0000313" key="4">
    <source>
        <dbReference type="Proteomes" id="UP000282654"/>
    </source>
</evidence>
<dbReference type="InterPro" id="IPR011701">
    <property type="entry name" value="MFS"/>
</dbReference>
<dbReference type="InterPro" id="IPR036259">
    <property type="entry name" value="MFS_trans_sf"/>
</dbReference>
<dbReference type="OrthoDB" id="1721670at2"/>
<keyword evidence="4" id="KW-1185">Reference proteome</keyword>
<organism evidence="3 4">
    <name type="scientific">Thermodesulfitimonas autotrophica</name>
    <dbReference type="NCBI Taxonomy" id="1894989"/>
    <lineage>
        <taxon>Bacteria</taxon>
        <taxon>Bacillati</taxon>
        <taxon>Bacillota</taxon>
        <taxon>Clostridia</taxon>
        <taxon>Thermoanaerobacterales</taxon>
        <taxon>Thermoanaerobacteraceae</taxon>
        <taxon>Thermodesulfitimonas</taxon>
    </lineage>
</organism>
<feature type="transmembrane region" description="Helical" evidence="2">
    <location>
        <begin position="195"/>
        <end position="214"/>
    </location>
</feature>
<feature type="transmembrane region" description="Helical" evidence="2">
    <location>
        <begin position="98"/>
        <end position="120"/>
    </location>
</feature>
<keyword evidence="2" id="KW-0472">Membrane</keyword>
<feature type="transmembrane region" description="Helical" evidence="2">
    <location>
        <begin position="338"/>
        <end position="356"/>
    </location>
</feature>
<dbReference type="Pfam" id="PF07690">
    <property type="entry name" value="MFS_1"/>
    <property type="match status" value="2"/>
</dbReference>
<feature type="transmembrane region" description="Helical" evidence="2">
    <location>
        <begin position="42"/>
        <end position="62"/>
    </location>
</feature>
<dbReference type="Proteomes" id="UP000282654">
    <property type="component" value="Unassembled WGS sequence"/>
</dbReference>
<protein>
    <submittedName>
        <fullName evidence="3">Putative MFS family arabinose efflux permease</fullName>
    </submittedName>
</protein>
<reference evidence="3 4" key="1">
    <citation type="submission" date="2018-11" db="EMBL/GenBank/DDBJ databases">
        <title>Genomic Encyclopedia of Type Strains, Phase IV (KMG-IV): sequencing the most valuable type-strain genomes for metagenomic binning, comparative biology and taxonomic classification.</title>
        <authorList>
            <person name="Goeker M."/>
        </authorList>
    </citation>
    <scope>NUCLEOTIDE SEQUENCE [LARGE SCALE GENOMIC DNA]</scope>
    <source>
        <strain evidence="3 4">DSM 102936</strain>
    </source>
</reference>
<feature type="transmembrane region" description="Helical" evidence="2">
    <location>
        <begin position="127"/>
        <end position="147"/>
    </location>
</feature>
<dbReference type="GO" id="GO:0005886">
    <property type="term" value="C:plasma membrane"/>
    <property type="evidence" value="ECO:0007669"/>
    <property type="project" value="UniProtKB-SubCell"/>
</dbReference>
<keyword evidence="2" id="KW-1133">Transmembrane helix</keyword>
<dbReference type="AlphaFoldDB" id="A0A3N5BVH7"/>
<dbReference type="PANTHER" id="PTHR23526:SF2">
    <property type="entry name" value="MAJOR FACILITATOR SUPERFAMILY (MFS) PROFILE DOMAIN-CONTAINING PROTEIN"/>
    <property type="match status" value="1"/>
</dbReference>
<evidence type="ECO:0000256" key="2">
    <source>
        <dbReference type="SAM" id="Phobius"/>
    </source>
</evidence>
<dbReference type="InterPro" id="IPR052528">
    <property type="entry name" value="Sugar_transport-like"/>
</dbReference>
<evidence type="ECO:0000313" key="3">
    <source>
        <dbReference type="EMBL" id="RPF49905.1"/>
    </source>
</evidence>
<feature type="transmembrane region" description="Helical" evidence="2">
    <location>
        <begin position="226"/>
        <end position="245"/>
    </location>
</feature>
<evidence type="ECO:0000256" key="1">
    <source>
        <dbReference type="ARBA" id="ARBA00004651"/>
    </source>
</evidence>
<dbReference type="SUPFAM" id="SSF103473">
    <property type="entry name" value="MFS general substrate transporter"/>
    <property type="match status" value="1"/>
</dbReference>
<dbReference type="EMBL" id="RKRE01000001">
    <property type="protein sequence ID" value="RPF49905.1"/>
    <property type="molecule type" value="Genomic_DNA"/>
</dbReference>